<feature type="region of interest" description="Disordered" evidence="8">
    <location>
        <begin position="125"/>
        <end position="149"/>
    </location>
</feature>
<proteinExistence type="inferred from homology"/>
<dbReference type="Pfam" id="PF00135">
    <property type="entry name" value="COesterase"/>
    <property type="match status" value="1"/>
</dbReference>
<evidence type="ECO:0000256" key="6">
    <source>
        <dbReference type="ARBA" id="ARBA00023157"/>
    </source>
</evidence>
<dbReference type="PANTHER" id="PTHR43903">
    <property type="entry name" value="NEUROLIGIN"/>
    <property type="match status" value="1"/>
</dbReference>
<feature type="region of interest" description="Disordered" evidence="8">
    <location>
        <begin position="281"/>
        <end position="310"/>
    </location>
</feature>
<accession>A0A3Q2QBS4</accession>
<keyword evidence="9" id="KW-1133">Transmembrane helix</keyword>
<evidence type="ECO:0000256" key="4">
    <source>
        <dbReference type="ARBA" id="ARBA00022889"/>
    </source>
</evidence>
<dbReference type="STRING" id="8078.ENSFHEP00000023939"/>
<evidence type="ECO:0000313" key="12">
    <source>
        <dbReference type="Proteomes" id="UP000265000"/>
    </source>
</evidence>
<feature type="domain" description="Carboxylesterase type B" evidence="10">
    <location>
        <begin position="11"/>
        <end position="90"/>
    </location>
</feature>
<dbReference type="AlphaFoldDB" id="A0A3Q2QBS4"/>
<name>A0A3Q2QBS4_FUNHE</name>
<dbReference type="GO" id="GO:0042043">
    <property type="term" value="F:neurexin family protein binding"/>
    <property type="evidence" value="ECO:0007669"/>
    <property type="project" value="InterPro"/>
</dbReference>
<dbReference type="Ensembl" id="ENSFHET00000009038.1">
    <property type="protein sequence ID" value="ENSFHEP00000023939.1"/>
    <property type="gene ID" value="ENSFHEG00000005252.1"/>
</dbReference>
<evidence type="ECO:0000256" key="1">
    <source>
        <dbReference type="ARBA" id="ARBA00004251"/>
    </source>
</evidence>
<keyword evidence="7" id="KW-0325">Glycoprotein</keyword>
<dbReference type="InterPro" id="IPR051093">
    <property type="entry name" value="Neuroligin/BSAL"/>
</dbReference>
<feature type="compositionally biased region" description="Polar residues" evidence="8">
    <location>
        <begin position="298"/>
        <end position="310"/>
    </location>
</feature>
<evidence type="ECO:0000256" key="9">
    <source>
        <dbReference type="SAM" id="Phobius"/>
    </source>
</evidence>
<sequence length="310" mass="34797">MVGATDLFPCNFSKNDVMLSAVVMTYWTNFAKTGDPNLPVPQDTTFIHTKPNRFEEVIWTKFSSKDKQYLHIGLKPRVRDNYRANKVAFWLELVPHIIIPELRPVEPTTPKDIPSGRDTNTQHVIQTDTSEPDPDSSERPPSFPFPRETRDYSTELSVTVAVGASLLFLNVLAFTALYYKRDKRHELMQRRHRRLSPQRGTTMGMGVGMGVVGRVELEHGTPLPSRAVHGDLEPLRPPVCPPDYTLALRRAPEDVPLMTANTITMIPSTISSIQPLHPFNTYPPVPAPSSTPVPSHSNNALPHQHSTTRV</sequence>
<feature type="transmembrane region" description="Helical" evidence="9">
    <location>
        <begin position="156"/>
        <end position="179"/>
    </location>
</feature>
<protein>
    <submittedName>
        <fullName evidence="11">Neuroligin 2b</fullName>
    </submittedName>
</protein>
<keyword evidence="9" id="KW-0812">Transmembrane</keyword>
<reference evidence="11" key="2">
    <citation type="submission" date="2025-09" db="UniProtKB">
        <authorList>
            <consortium name="Ensembl"/>
        </authorList>
    </citation>
    <scope>IDENTIFICATION</scope>
</reference>
<keyword evidence="3" id="KW-1003">Cell membrane</keyword>
<dbReference type="Proteomes" id="UP000265000">
    <property type="component" value="Unplaced"/>
</dbReference>
<dbReference type="InterPro" id="IPR002018">
    <property type="entry name" value="CarbesteraseB"/>
</dbReference>
<evidence type="ECO:0000256" key="3">
    <source>
        <dbReference type="ARBA" id="ARBA00022475"/>
    </source>
</evidence>
<reference evidence="11" key="1">
    <citation type="submission" date="2025-08" db="UniProtKB">
        <authorList>
            <consortium name="Ensembl"/>
        </authorList>
    </citation>
    <scope>IDENTIFICATION</scope>
</reference>
<dbReference type="InterPro" id="IPR000460">
    <property type="entry name" value="Nlgn"/>
</dbReference>
<dbReference type="GO" id="GO:0005886">
    <property type="term" value="C:plasma membrane"/>
    <property type="evidence" value="ECO:0007669"/>
    <property type="project" value="UniProtKB-SubCell"/>
</dbReference>
<dbReference type="GeneTree" id="ENSGT00940000166430"/>
<comment type="similarity">
    <text evidence="2">Belongs to the type-B carboxylesterase/lipase family.</text>
</comment>
<dbReference type="SUPFAM" id="SSF53474">
    <property type="entry name" value="alpha/beta-Hydrolases"/>
    <property type="match status" value="1"/>
</dbReference>
<evidence type="ECO:0000259" key="10">
    <source>
        <dbReference type="Pfam" id="PF00135"/>
    </source>
</evidence>
<keyword evidence="6" id="KW-1015">Disulfide bond</keyword>
<evidence type="ECO:0000313" key="11">
    <source>
        <dbReference type="Ensembl" id="ENSFHEP00000023939.1"/>
    </source>
</evidence>
<evidence type="ECO:0000256" key="2">
    <source>
        <dbReference type="ARBA" id="ARBA00005964"/>
    </source>
</evidence>
<dbReference type="GO" id="GO:0007155">
    <property type="term" value="P:cell adhesion"/>
    <property type="evidence" value="ECO:0007669"/>
    <property type="project" value="UniProtKB-KW"/>
</dbReference>
<evidence type="ECO:0000256" key="7">
    <source>
        <dbReference type="ARBA" id="ARBA00023180"/>
    </source>
</evidence>
<keyword evidence="12" id="KW-1185">Reference proteome</keyword>
<dbReference type="Gene3D" id="3.40.50.1820">
    <property type="entry name" value="alpha/beta hydrolase"/>
    <property type="match status" value="1"/>
</dbReference>
<dbReference type="InterPro" id="IPR029058">
    <property type="entry name" value="AB_hydrolase_fold"/>
</dbReference>
<organism evidence="11 12">
    <name type="scientific">Fundulus heteroclitus</name>
    <name type="common">Killifish</name>
    <name type="synonym">Mummichog</name>
    <dbReference type="NCBI Taxonomy" id="8078"/>
    <lineage>
        <taxon>Eukaryota</taxon>
        <taxon>Metazoa</taxon>
        <taxon>Chordata</taxon>
        <taxon>Craniata</taxon>
        <taxon>Vertebrata</taxon>
        <taxon>Euteleostomi</taxon>
        <taxon>Actinopterygii</taxon>
        <taxon>Neopterygii</taxon>
        <taxon>Teleostei</taxon>
        <taxon>Neoteleostei</taxon>
        <taxon>Acanthomorphata</taxon>
        <taxon>Ovalentaria</taxon>
        <taxon>Atherinomorphae</taxon>
        <taxon>Cyprinodontiformes</taxon>
        <taxon>Fundulidae</taxon>
        <taxon>Fundulus</taxon>
    </lineage>
</organism>
<keyword evidence="5 9" id="KW-0472">Membrane</keyword>
<feature type="compositionally biased region" description="Pro residues" evidence="8">
    <location>
        <begin position="281"/>
        <end position="291"/>
    </location>
</feature>
<dbReference type="PRINTS" id="PR01090">
    <property type="entry name" value="NEUROLIGIN"/>
</dbReference>
<evidence type="ECO:0000256" key="8">
    <source>
        <dbReference type="SAM" id="MobiDB-lite"/>
    </source>
</evidence>
<comment type="subcellular location">
    <subcellularLocation>
        <location evidence="1">Cell membrane</location>
        <topology evidence="1">Single-pass type I membrane protein</topology>
    </subcellularLocation>
</comment>
<evidence type="ECO:0000256" key="5">
    <source>
        <dbReference type="ARBA" id="ARBA00023136"/>
    </source>
</evidence>
<keyword evidence="4" id="KW-0130">Cell adhesion</keyword>